<dbReference type="GO" id="GO:0005886">
    <property type="term" value="C:plasma membrane"/>
    <property type="evidence" value="ECO:0007669"/>
    <property type="project" value="UniProtKB-SubCell"/>
</dbReference>
<dbReference type="UniPathway" id="UPA00558">
    <property type="reaction ID" value="UER00616"/>
</dbReference>
<dbReference type="Pfam" id="PF02666">
    <property type="entry name" value="PS_Dcarbxylase"/>
    <property type="match status" value="1"/>
</dbReference>
<keyword evidence="9 12" id="KW-0456">Lyase</keyword>
<comment type="cofactor">
    <cofactor evidence="12">
        <name>pyruvate</name>
        <dbReference type="ChEBI" id="CHEBI:15361"/>
    </cofactor>
    <text evidence="12">Binds 1 pyruvoyl group covalently per subunit.</text>
</comment>
<evidence type="ECO:0000256" key="8">
    <source>
        <dbReference type="ARBA" id="ARBA00023209"/>
    </source>
</evidence>
<evidence type="ECO:0000256" key="9">
    <source>
        <dbReference type="ARBA" id="ARBA00023239"/>
    </source>
</evidence>
<accession>A0A7I8DBF9</accession>
<keyword evidence="2 12" id="KW-1003">Cell membrane</keyword>
<keyword evidence="4 12" id="KW-0210">Decarboxylase</keyword>
<evidence type="ECO:0000256" key="1">
    <source>
        <dbReference type="ARBA" id="ARBA00005189"/>
    </source>
</evidence>
<evidence type="ECO:0000256" key="4">
    <source>
        <dbReference type="ARBA" id="ARBA00022793"/>
    </source>
</evidence>
<reference evidence="13 14" key="1">
    <citation type="submission" date="2020-08" db="EMBL/GenBank/DDBJ databases">
        <title>Complete Genome Sequence of Effusibacillus dendaii Strain skT53, Isolated from Farmland soil.</title>
        <authorList>
            <person name="Konishi T."/>
            <person name="Kawasaki H."/>
        </authorList>
    </citation>
    <scope>NUCLEOTIDE SEQUENCE [LARGE SCALE GENOMIC DNA]</scope>
    <source>
        <strain evidence="14">skT53</strain>
    </source>
</reference>
<comment type="subcellular location">
    <subcellularLocation>
        <location evidence="12">Cell membrane</location>
        <topology evidence="12">Peripheral membrane protein</topology>
    </subcellularLocation>
</comment>
<evidence type="ECO:0000313" key="14">
    <source>
        <dbReference type="Proteomes" id="UP000593802"/>
    </source>
</evidence>
<keyword evidence="8 12" id="KW-0594">Phospholipid biosynthesis</keyword>
<comment type="PTM">
    <text evidence="12">Is synthesized initially as an inactive proenzyme. Formation of the active enzyme involves a self-maturation process in which the active site pyruvoyl group is generated from an internal serine residue via an autocatalytic post-translational modification. Two non-identical subunits are generated from the proenzyme in this reaction, and the pyruvate is formed at the N-terminus of the alpha chain, which is derived from the carboxyl end of the proenzyme. The autoendoproteolytic cleavage occurs by a canonical serine protease mechanism, in which the side chain hydroxyl group of the serine supplies its oxygen atom to form the C-terminus of the beta chain, while the remainder of the serine residue undergoes an oxidative deamination to produce ammonia and the pyruvoyl prosthetic group on the alpha chain. During this reaction, the Ser that is part of the protease active site of the proenzyme becomes the pyruvoyl prosthetic group, which constitutes an essential element of the active site of the mature decarboxylase.</text>
</comment>
<feature type="chain" id="PRO_5033187767" description="Phosphatidylserine decarboxylase alpha chain" evidence="12">
    <location>
        <begin position="244"/>
        <end position="283"/>
    </location>
</feature>
<evidence type="ECO:0000313" key="13">
    <source>
        <dbReference type="EMBL" id="BCJ87425.1"/>
    </source>
</evidence>
<gene>
    <name evidence="12 13" type="primary">psd</name>
    <name evidence="13" type="ORF">skT53_24100</name>
</gene>
<keyword evidence="7 12" id="KW-0865">Zymogen</keyword>
<keyword evidence="6 12" id="KW-0472">Membrane</keyword>
<evidence type="ECO:0000256" key="5">
    <source>
        <dbReference type="ARBA" id="ARBA00023098"/>
    </source>
</evidence>
<keyword evidence="5 12" id="KW-0443">Lipid metabolism</keyword>
<dbReference type="InterPro" id="IPR003817">
    <property type="entry name" value="PS_Dcarbxylase"/>
</dbReference>
<keyword evidence="14" id="KW-1185">Reference proteome</keyword>
<dbReference type="EMBL" id="AP023366">
    <property type="protein sequence ID" value="BCJ87425.1"/>
    <property type="molecule type" value="Genomic_DNA"/>
</dbReference>
<dbReference type="RefSeq" id="WP_200757402.1">
    <property type="nucleotide sequence ID" value="NZ_AP023366.1"/>
</dbReference>
<organism evidence="13 14">
    <name type="scientific">Effusibacillus dendaii</name>
    <dbReference type="NCBI Taxonomy" id="2743772"/>
    <lineage>
        <taxon>Bacteria</taxon>
        <taxon>Bacillati</taxon>
        <taxon>Bacillota</taxon>
        <taxon>Bacilli</taxon>
        <taxon>Bacillales</taxon>
        <taxon>Alicyclobacillaceae</taxon>
        <taxon>Effusibacillus</taxon>
    </lineage>
</organism>
<dbReference type="EC" id="4.1.1.65" evidence="12"/>
<feature type="active site" description="Charge relay system; for autoendoproteolytic cleavage activity" evidence="12">
    <location>
        <position position="244"/>
    </location>
</feature>
<feature type="modified residue" description="Pyruvic acid (Ser); by autocatalysis" evidence="12">
    <location>
        <position position="244"/>
    </location>
</feature>
<dbReference type="GO" id="GO:0006646">
    <property type="term" value="P:phosphatidylethanolamine biosynthetic process"/>
    <property type="evidence" value="ECO:0007669"/>
    <property type="project" value="UniProtKB-UniRule"/>
</dbReference>
<evidence type="ECO:0000256" key="2">
    <source>
        <dbReference type="ARBA" id="ARBA00022475"/>
    </source>
</evidence>
<sequence>MNNRIRLFLLNRIPKKLVSRLVGRFAESSLSKWLIPLYARHFQVDLQQAEKPIHEYRSLTEFFTRKLKPGCRPLASGNHVIISPVDGVISQFGTIEDGTLIQAKGVSYSLVQLIGNKEKASVFEGGLFLTIYLSPKDYHRIHTCLTGTITGYSYMPGTLFPVNPFGVRNVPGLFAKNERLTTYFETPYGEYAIVKVGATIVGSIKVVYDPDLTTNQPRGVMTQQKVTGPQLQKGEEMGLFRFGSTVILLFQPGMAVWEDLQEGQFVQMGQRIGFLQTDREFVR</sequence>
<comment type="similarity">
    <text evidence="12">Belongs to the phosphatidylserine decarboxylase family. PSD-B subfamily. Prokaryotic type I sub-subfamily.</text>
</comment>
<dbReference type="GO" id="GO:0004609">
    <property type="term" value="F:phosphatidylserine decarboxylase activity"/>
    <property type="evidence" value="ECO:0007669"/>
    <property type="project" value="UniProtKB-UniRule"/>
</dbReference>
<keyword evidence="11 12" id="KW-0670">Pyruvate</keyword>
<name>A0A7I8DBF9_9BACL</name>
<evidence type="ECO:0000256" key="7">
    <source>
        <dbReference type="ARBA" id="ARBA00023145"/>
    </source>
</evidence>
<dbReference type="Proteomes" id="UP000593802">
    <property type="component" value="Chromosome"/>
</dbReference>
<dbReference type="InterPro" id="IPR033177">
    <property type="entry name" value="PSD-B"/>
</dbReference>
<feature type="active site" description="Schiff-base intermediate with substrate; via pyruvic acid; for decarboxylase activity" evidence="12">
    <location>
        <position position="244"/>
    </location>
</feature>
<evidence type="ECO:0000256" key="3">
    <source>
        <dbReference type="ARBA" id="ARBA00022516"/>
    </source>
</evidence>
<dbReference type="InterPro" id="IPR033178">
    <property type="entry name" value="PSD_type1_pro"/>
</dbReference>
<dbReference type="NCBIfam" id="TIGR00163">
    <property type="entry name" value="PS_decarb"/>
    <property type="match status" value="1"/>
</dbReference>
<dbReference type="PANTHER" id="PTHR10067">
    <property type="entry name" value="PHOSPHATIDYLSERINE DECARBOXYLASE"/>
    <property type="match status" value="1"/>
</dbReference>
<dbReference type="KEGG" id="eff:skT53_24100"/>
<keyword evidence="10 12" id="KW-1208">Phospholipid metabolism</keyword>
<evidence type="ECO:0000256" key="12">
    <source>
        <dbReference type="HAMAP-Rule" id="MF_00662"/>
    </source>
</evidence>
<keyword evidence="3 12" id="KW-0444">Lipid biosynthesis</keyword>
<feature type="site" description="Cleavage (non-hydrolytic); by autocatalysis" evidence="12">
    <location>
        <begin position="243"/>
        <end position="244"/>
    </location>
</feature>
<evidence type="ECO:0000256" key="10">
    <source>
        <dbReference type="ARBA" id="ARBA00023264"/>
    </source>
</evidence>
<feature type="chain" id="PRO_5033187768" description="Phosphatidylserine decarboxylase beta chain" evidence="12">
    <location>
        <begin position="1"/>
        <end position="243"/>
    </location>
</feature>
<feature type="active site" description="Charge relay system; for autoendoproteolytic cleavage activity" evidence="12">
    <location>
        <position position="142"/>
    </location>
</feature>
<feature type="active site" description="Charge relay system; for autoendoproteolytic cleavage activity" evidence="12">
    <location>
        <position position="86"/>
    </location>
</feature>
<evidence type="ECO:0000256" key="6">
    <source>
        <dbReference type="ARBA" id="ARBA00023136"/>
    </source>
</evidence>
<dbReference type="HAMAP" id="MF_00662">
    <property type="entry name" value="PS_decarb_PSD_B_type1"/>
    <property type="match status" value="1"/>
</dbReference>
<comment type="function">
    <text evidence="12">Catalyzes the formation of phosphatidylethanolamine (PtdEtn) from phosphatidylserine (PtdSer).</text>
</comment>
<comment type="catalytic activity">
    <reaction evidence="12">
        <text>a 1,2-diacyl-sn-glycero-3-phospho-L-serine + H(+) = a 1,2-diacyl-sn-glycero-3-phosphoethanolamine + CO2</text>
        <dbReference type="Rhea" id="RHEA:20828"/>
        <dbReference type="ChEBI" id="CHEBI:15378"/>
        <dbReference type="ChEBI" id="CHEBI:16526"/>
        <dbReference type="ChEBI" id="CHEBI:57262"/>
        <dbReference type="ChEBI" id="CHEBI:64612"/>
        <dbReference type="EC" id="4.1.1.65"/>
    </reaction>
</comment>
<evidence type="ECO:0000256" key="11">
    <source>
        <dbReference type="ARBA" id="ARBA00023317"/>
    </source>
</evidence>
<comment type="pathway">
    <text evidence="1">Lipid metabolism.</text>
</comment>
<comment type="pathway">
    <text evidence="12">Phospholipid metabolism; phosphatidylethanolamine biosynthesis; phosphatidylethanolamine from CDP-diacylglycerol: step 2/2.</text>
</comment>
<dbReference type="AlphaFoldDB" id="A0A7I8DBF9"/>
<dbReference type="PANTHER" id="PTHR10067:SF6">
    <property type="entry name" value="PHOSPHATIDYLSERINE DECARBOXYLASE PROENZYME, MITOCHONDRIAL"/>
    <property type="match status" value="1"/>
</dbReference>
<proteinExistence type="inferred from homology"/>
<protein>
    <recommendedName>
        <fullName evidence="12">Phosphatidylserine decarboxylase proenzyme</fullName>
        <ecNumber evidence="12">4.1.1.65</ecNumber>
    </recommendedName>
    <component>
        <recommendedName>
            <fullName evidence="12">Phosphatidylserine decarboxylase alpha chain</fullName>
        </recommendedName>
    </component>
    <component>
        <recommendedName>
            <fullName evidence="12">Phosphatidylserine decarboxylase beta chain</fullName>
        </recommendedName>
    </component>
</protein>
<comment type="subunit">
    <text evidence="12">Heterodimer of a large membrane-associated beta subunit and a small pyruvoyl-containing alpha subunit.</text>
</comment>